<feature type="region of interest" description="Disordered" evidence="1">
    <location>
        <begin position="263"/>
        <end position="283"/>
    </location>
</feature>
<evidence type="ECO:0000313" key="3">
    <source>
        <dbReference type="EMBL" id="CAD2165993.1"/>
    </source>
</evidence>
<feature type="compositionally biased region" description="Basic and acidic residues" evidence="1">
    <location>
        <begin position="423"/>
        <end position="432"/>
    </location>
</feature>
<accession>A0A6V7UUH5</accession>
<sequence>MKMPAWNYSNIGISTETSETKDNLERCSKKATNIISHAKCLSKLLRGQFNSYKDVKEETERNIPEKELLKFPEKGLTRFPEKGQAFPETGTTDIPDKATILEEGHSGKRNNRTFPEKEVLTIPEKEIENIPEKEVSTFPEKGQTTFPENDHKTIPEKGLTTFPEKEVLTIPEKEIENIPEKEVSLLPEKEASTFPENDQNTIPEKGLTTFPENKIENIPEKEVSTFPETVTTDIPEKRRITTFPEKAIENIPEKQKNTLNEISSSKQREKRTVGVSKKKPEKITEKKPEKITEKLFIQEEENRTTNNTLKEEIRKNILISTLKNQKSNRIQNLAKKRGNILKNKNKIIHHPVITKESKLNKPPPPFIISSGKNYSLREKRPNATPLGAVAKFLTRELLRVKNKPPTVVDWQTTIQRLKIAAEQRNTKKAERNNKRKLKRQLSSEQERRSFDSPKEIIDDSDELENLGQLLTSQDNRHDKLKQIIKRQKHKKSAEAQHVDKFINLVKQGVKLGFTLAGENTTGWEDKNMRLISPRFMSIVAEDEIAAENETLSLLSPSLLSMHDRGRDLEKAASLPSLLSNFSSEDQQHWMNLIMEAAGINEQVEKIENGKFDEEENNNKFFGNKKDGLKQQNMLPSERGLLFKKARSLYEKDIRGEDGQPLYFTKENVTERFGDYERRKIDTWEQFMANFSQKQKDQLNKTGFAAMDSKQLEIVYGKRSPFNNTEALKRLSKLNESSMLEGMERDIHLISELRSWELKRRRDVVLSPIVSAPFVLAAPILSQAVVLSPVVLSPVILTPAVLGPFILSPWVFVPVVLSPRVLSPLILNPLIFSPVVLSPLVLHPFVLSPGVFNPFVLSPLVLSPFILSPQVFTPLILSPMVLNPLILNPMVGSPLVLSPFVLSPLVLSPQALFALVLSPYALSPIIESKLFATILLFSPSFLS</sequence>
<feature type="transmembrane region" description="Helical" evidence="2">
    <location>
        <begin position="884"/>
        <end position="905"/>
    </location>
</feature>
<dbReference type="PANTHER" id="PTHR21523:SF37">
    <property type="entry name" value="MLT-TEN (MLT-10) RELATED"/>
    <property type="match status" value="1"/>
</dbReference>
<protein>
    <submittedName>
        <fullName evidence="3">Uncharacterized protein</fullName>
    </submittedName>
</protein>
<dbReference type="PANTHER" id="PTHR21523">
    <property type="match status" value="1"/>
</dbReference>
<reference evidence="3 4" key="1">
    <citation type="submission" date="2020-08" db="EMBL/GenBank/DDBJ databases">
        <authorList>
            <person name="Koutsovoulos G."/>
            <person name="Danchin GJ E."/>
        </authorList>
    </citation>
    <scope>NUCLEOTIDE SEQUENCE [LARGE SCALE GENOMIC DNA]</scope>
</reference>
<dbReference type="AlphaFoldDB" id="A0A6V7UUH5"/>
<dbReference type="Proteomes" id="UP000580250">
    <property type="component" value="Unassembled WGS sequence"/>
</dbReference>
<dbReference type="EMBL" id="CAJEWN010000114">
    <property type="protein sequence ID" value="CAD2165993.1"/>
    <property type="molecule type" value="Genomic_DNA"/>
</dbReference>
<comment type="caution">
    <text evidence="3">The sequence shown here is derived from an EMBL/GenBank/DDBJ whole genome shotgun (WGS) entry which is preliminary data.</text>
</comment>
<feature type="transmembrane region" description="Helical" evidence="2">
    <location>
        <begin position="824"/>
        <end position="845"/>
    </location>
</feature>
<proteinExistence type="predicted"/>
<organism evidence="3 4">
    <name type="scientific">Meloidogyne enterolobii</name>
    <name type="common">Root-knot nematode worm</name>
    <name type="synonym">Meloidogyne mayaguensis</name>
    <dbReference type="NCBI Taxonomy" id="390850"/>
    <lineage>
        <taxon>Eukaryota</taxon>
        <taxon>Metazoa</taxon>
        <taxon>Ecdysozoa</taxon>
        <taxon>Nematoda</taxon>
        <taxon>Chromadorea</taxon>
        <taxon>Rhabditida</taxon>
        <taxon>Tylenchina</taxon>
        <taxon>Tylenchomorpha</taxon>
        <taxon>Tylenchoidea</taxon>
        <taxon>Meloidogynidae</taxon>
        <taxon>Meloidogyninae</taxon>
        <taxon>Meloidogyne</taxon>
    </lineage>
</organism>
<keyword evidence="2" id="KW-0812">Transmembrane</keyword>
<evidence type="ECO:0000256" key="2">
    <source>
        <dbReference type="SAM" id="Phobius"/>
    </source>
</evidence>
<dbReference type="OrthoDB" id="5917548at2759"/>
<feature type="transmembrane region" description="Helical" evidence="2">
    <location>
        <begin position="790"/>
        <end position="812"/>
    </location>
</feature>
<dbReference type="Pfam" id="PF04870">
    <property type="entry name" value="Moulting_cycle"/>
    <property type="match status" value="2"/>
</dbReference>
<feature type="compositionally biased region" description="Basic and acidic residues" evidence="1">
    <location>
        <begin position="444"/>
        <end position="457"/>
    </location>
</feature>
<keyword evidence="2" id="KW-0472">Membrane</keyword>
<dbReference type="InterPro" id="IPR006954">
    <property type="entry name" value="Mlt-10-like"/>
</dbReference>
<evidence type="ECO:0000256" key="1">
    <source>
        <dbReference type="SAM" id="MobiDB-lite"/>
    </source>
</evidence>
<gene>
    <name evidence="3" type="ORF">MENT_LOCUS17518</name>
</gene>
<keyword evidence="2" id="KW-1133">Transmembrane helix</keyword>
<evidence type="ECO:0000313" key="4">
    <source>
        <dbReference type="Proteomes" id="UP000580250"/>
    </source>
</evidence>
<feature type="region of interest" description="Disordered" evidence="1">
    <location>
        <begin position="423"/>
        <end position="457"/>
    </location>
</feature>
<name>A0A6V7UUH5_MELEN</name>